<dbReference type="CDD" id="cd17546">
    <property type="entry name" value="REC_hyHK_CKI1_RcsC-like"/>
    <property type="match status" value="1"/>
</dbReference>
<feature type="region of interest" description="Disordered" evidence="15">
    <location>
        <begin position="88"/>
        <end position="111"/>
    </location>
</feature>
<dbReference type="InterPro" id="IPR001789">
    <property type="entry name" value="Sig_transdc_resp-reg_receiver"/>
</dbReference>
<dbReference type="Proteomes" id="UP000216107">
    <property type="component" value="Unassembled WGS sequence"/>
</dbReference>
<feature type="compositionally biased region" description="Low complexity" evidence="15">
    <location>
        <begin position="101"/>
        <end position="111"/>
    </location>
</feature>
<dbReference type="Pfam" id="PF00072">
    <property type="entry name" value="Response_reg"/>
    <property type="match status" value="1"/>
</dbReference>
<evidence type="ECO:0000313" key="21">
    <source>
        <dbReference type="EMBL" id="PAS95183.1"/>
    </source>
</evidence>
<dbReference type="GO" id="GO:0000155">
    <property type="term" value="F:phosphorelay sensor kinase activity"/>
    <property type="evidence" value="ECO:0007669"/>
    <property type="project" value="InterPro"/>
</dbReference>
<keyword evidence="11" id="KW-0131">Cell cycle</keyword>
<dbReference type="PROSITE" id="PS50110">
    <property type="entry name" value="RESPONSE_REGULATORY"/>
    <property type="match status" value="1"/>
</dbReference>
<dbReference type="InterPro" id="IPR003661">
    <property type="entry name" value="HisK_dim/P_dom"/>
</dbReference>
<feature type="domain" description="Response regulatory" evidence="17">
    <location>
        <begin position="878"/>
        <end position="993"/>
    </location>
</feature>
<evidence type="ECO:0000259" key="18">
    <source>
        <dbReference type="PROSITE" id="PS50112"/>
    </source>
</evidence>
<dbReference type="SMART" id="SM00387">
    <property type="entry name" value="HATPase_c"/>
    <property type="match status" value="1"/>
</dbReference>
<dbReference type="SMART" id="SM00388">
    <property type="entry name" value="HisKA"/>
    <property type="match status" value="1"/>
</dbReference>
<dbReference type="SUPFAM" id="SSF52172">
    <property type="entry name" value="CheY-like"/>
    <property type="match status" value="1"/>
</dbReference>
<dbReference type="Gene3D" id="3.30.565.10">
    <property type="entry name" value="Histidine kinase-like ATPase, C-terminal domain"/>
    <property type="match status" value="1"/>
</dbReference>
<keyword evidence="9" id="KW-0902">Two-component regulatory system</keyword>
<dbReference type="FunFam" id="3.30.565.10:FF:000010">
    <property type="entry name" value="Sensor histidine kinase RcsC"/>
    <property type="match status" value="1"/>
</dbReference>
<evidence type="ECO:0000256" key="13">
    <source>
        <dbReference type="ARBA" id="ARBA00070152"/>
    </source>
</evidence>
<evidence type="ECO:0000256" key="2">
    <source>
        <dbReference type="ARBA" id="ARBA00004370"/>
    </source>
</evidence>
<dbReference type="InterPro" id="IPR037522">
    <property type="entry name" value="HD_GYP_dom"/>
</dbReference>
<dbReference type="InterPro" id="IPR003607">
    <property type="entry name" value="HD/PDEase_dom"/>
</dbReference>
<feature type="domain" description="Histidine kinase" evidence="16">
    <location>
        <begin position="635"/>
        <end position="856"/>
    </location>
</feature>
<reference evidence="21 22" key="2">
    <citation type="submission" date="2017-07" db="EMBL/GenBank/DDBJ databases">
        <title>Candidatus Dactylopiibacterium carminicum, a nitrogen-fixing symbiont of the cochineal insect Dactylopius coccus and Dactylopius opuntiae (Hemiptera: Coccoidea: Dactylopiidae).</title>
        <authorList>
            <person name="Vera A."/>
        </authorList>
    </citation>
    <scope>NUCLEOTIDE SEQUENCE [LARGE SCALE GENOMIC DNA]</scope>
    <source>
        <strain evidence="21 22">NFDCM</strain>
    </source>
</reference>
<gene>
    <name evidence="20" type="ORF">BGI27_01475</name>
    <name evidence="21" type="ORF">CGU29_01695</name>
</gene>
<dbReference type="CDD" id="cd16922">
    <property type="entry name" value="HATPase_EvgS-ArcB-TorS-like"/>
    <property type="match status" value="1"/>
</dbReference>
<dbReference type="Pfam" id="PF11871">
    <property type="entry name" value="DUF3391"/>
    <property type="match status" value="1"/>
</dbReference>
<dbReference type="GO" id="GO:0016020">
    <property type="term" value="C:membrane"/>
    <property type="evidence" value="ECO:0007669"/>
    <property type="project" value="UniProtKB-SubCell"/>
</dbReference>
<dbReference type="InterPro" id="IPR011006">
    <property type="entry name" value="CheY-like_superfamily"/>
</dbReference>
<comment type="function">
    <text evidence="12">Member of the two-component regulatory system BvgS/BvgA. Phosphorylates BvgA via a four-step phosphorelay in response to environmental signals.</text>
</comment>
<dbReference type="InterPro" id="IPR000014">
    <property type="entry name" value="PAS"/>
</dbReference>
<dbReference type="Pfam" id="PF00512">
    <property type="entry name" value="HisKA"/>
    <property type="match status" value="1"/>
</dbReference>
<protein>
    <recommendedName>
        <fullName evidence="13">Virulence sensor protein BvgS</fullName>
        <ecNumber evidence="3">2.7.13.3</ecNumber>
    </recommendedName>
</protein>
<feature type="modified residue" description="4-aspartylphosphate" evidence="14">
    <location>
        <position position="928"/>
    </location>
</feature>
<dbReference type="SMART" id="SM00448">
    <property type="entry name" value="REC"/>
    <property type="match status" value="1"/>
</dbReference>
<comment type="subcellular location">
    <subcellularLocation>
        <location evidence="2">Membrane</location>
    </subcellularLocation>
</comment>
<dbReference type="FunFam" id="1.10.287.130:FF:000038">
    <property type="entry name" value="Sensory transduction histidine kinase"/>
    <property type="match status" value="1"/>
</dbReference>
<evidence type="ECO:0000259" key="16">
    <source>
        <dbReference type="PROSITE" id="PS50109"/>
    </source>
</evidence>
<evidence type="ECO:0000259" key="17">
    <source>
        <dbReference type="PROSITE" id="PS50110"/>
    </source>
</evidence>
<dbReference type="InterPro" id="IPR004358">
    <property type="entry name" value="Sig_transdc_His_kin-like_C"/>
</dbReference>
<dbReference type="PROSITE" id="PS50112">
    <property type="entry name" value="PAS"/>
    <property type="match status" value="1"/>
</dbReference>
<evidence type="ECO:0000259" key="19">
    <source>
        <dbReference type="PROSITE" id="PS51832"/>
    </source>
</evidence>
<dbReference type="EC" id="2.7.13.3" evidence="3"/>
<dbReference type="Gene3D" id="1.10.287.130">
    <property type="match status" value="1"/>
</dbReference>
<dbReference type="GO" id="GO:0005524">
    <property type="term" value="F:ATP binding"/>
    <property type="evidence" value="ECO:0007669"/>
    <property type="project" value="UniProtKB-KW"/>
</dbReference>
<feature type="domain" description="HD-GYP" evidence="19">
    <location>
        <begin position="169"/>
        <end position="364"/>
    </location>
</feature>
<dbReference type="InterPro" id="IPR003594">
    <property type="entry name" value="HATPase_dom"/>
</dbReference>
<name>A0A272EYJ6_9RHOO</name>
<dbReference type="Pfam" id="PF02518">
    <property type="entry name" value="HATPase_c"/>
    <property type="match status" value="1"/>
</dbReference>
<evidence type="ECO:0000256" key="8">
    <source>
        <dbReference type="ARBA" id="ARBA00022840"/>
    </source>
</evidence>
<evidence type="ECO:0000256" key="12">
    <source>
        <dbReference type="ARBA" id="ARBA00058004"/>
    </source>
</evidence>
<dbReference type="EMBL" id="MDUX01000003">
    <property type="protein sequence ID" value="KAF7600581.1"/>
    <property type="molecule type" value="Genomic_DNA"/>
</dbReference>
<dbReference type="PRINTS" id="PR00344">
    <property type="entry name" value="BCTRLSENSOR"/>
</dbReference>
<keyword evidence="5" id="KW-0808">Transferase</keyword>
<evidence type="ECO:0000256" key="10">
    <source>
        <dbReference type="ARBA" id="ARBA00023136"/>
    </source>
</evidence>
<keyword evidence="10" id="KW-0472">Membrane</keyword>
<dbReference type="SUPFAM" id="SSF55785">
    <property type="entry name" value="PYP-like sensor domain (PAS domain)"/>
    <property type="match status" value="1"/>
</dbReference>
<dbReference type="PROSITE" id="PS50109">
    <property type="entry name" value="HIS_KIN"/>
    <property type="match status" value="1"/>
</dbReference>
<evidence type="ECO:0000256" key="7">
    <source>
        <dbReference type="ARBA" id="ARBA00022777"/>
    </source>
</evidence>
<dbReference type="InterPro" id="IPR036890">
    <property type="entry name" value="HATPase_C_sf"/>
</dbReference>
<dbReference type="AlphaFoldDB" id="A0A272EYJ6"/>
<dbReference type="CDD" id="cd00082">
    <property type="entry name" value="HisKA"/>
    <property type="match status" value="1"/>
</dbReference>
<dbReference type="Gene3D" id="1.10.3210.10">
    <property type="entry name" value="Hypothetical protein af1432"/>
    <property type="match status" value="1"/>
</dbReference>
<dbReference type="Gene3D" id="3.40.50.2300">
    <property type="match status" value="1"/>
</dbReference>
<keyword evidence="4 14" id="KW-0597">Phosphoprotein</keyword>
<comment type="caution">
    <text evidence="21">The sequence shown here is derived from an EMBL/GenBank/DDBJ whole genome shotgun (WGS) entry which is preliminary data.</text>
</comment>
<evidence type="ECO:0000256" key="6">
    <source>
        <dbReference type="ARBA" id="ARBA00022741"/>
    </source>
</evidence>
<keyword evidence="6" id="KW-0547">Nucleotide-binding</keyword>
<dbReference type="OrthoDB" id="9764808at2"/>
<evidence type="ECO:0000256" key="15">
    <source>
        <dbReference type="SAM" id="MobiDB-lite"/>
    </source>
</evidence>
<dbReference type="SUPFAM" id="SSF109604">
    <property type="entry name" value="HD-domain/PDEase-like"/>
    <property type="match status" value="1"/>
</dbReference>
<feature type="domain" description="PAS" evidence="18">
    <location>
        <begin position="491"/>
        <end position="535"/>
    </location>
</feature>
<proteinExistence type="predicted"/>
<comment type="catalytic activity">
    <reaction evidence="1">
        <text>ATP + protein L-histidine = ADP + protein N-phospho-L-histidine.</text>
        <dbReference type="EC" id="2.7.13.3"/>
    </reaction>
</comment>
<dbReference type="RefSeq" id="WP_095523150.1">
    <property type="nucleotide sequence ID" value="NZ_MDUX01000003.1"/>
</dbReference>
<dbReference type="Pfam" id="PF12860">
    <property type="entry name" value="PAS_7"/>
    <property type="match status" value="1"/>
</dbReference>
<dbReference type="SUPFAM" id="SSF55874">
    <property type="entry name" value="ATPase domain of HSP90 chaperone/DNA topoisomerase II/histidine kinase"/>
    <property type="match status" value="1"/>
</dbReference>
<dbReference type="InterPro" id="IPR005467">
    <property type="entry name" value="His_kinase_dom"/>
</dbReference>
<keyword evidence="23" id="KW-1185">Reference proteome</keyword>
<evidence type="ECO:0000256" key="14">
    <source>
        <dbReference type="PROSITE-ProRule" id="PRU00169"/>
    </source>
</evidence>
<evidence type="ECO:0000256" key="4">
    <source>
        <dbReference type="ARBA" id="ARBA00022553"/>
    </source>
</evidence>
<evidence type="ECO:0000313" key="23">
    <source>
        <dbReference type="Proteomes" id="UP000623509"/>
    </source>
</evidence>
<keyword evidence="8" id="KW-0067">ATP-binding</keyword>
<reference evidence="20 23" key="1">
    <citation type="submission" date="2016-08" db="EMBL/GenBank/DDBJ databases">
        <title>Candidatus Dactylopiibacterium carminicum genome sequence.</title>
        <authorList>
            <person name="Ramirez-Puebla S.T."/>
            <person name="Ormeno-Orrillo E."/>
            <person name="Vera-Ponce De Leon A."/>
            <person name="Luis L."/>
            <person name="Sanchez-Flores A."/>
            <person name="Monica R."/>
            <person name="Martinez-Romero E."/>
        </authorList>
    </citation>
    <scope>NUCLEOTIDE SEQUENCE [LARGE SCALE GENOMIC DNA]</scope>
    <source>
        <strain evidence="20">END1</strain>
    </source>
</reference>
<keyword evidence="7" id="KW-0418">Kinase</keyword>
<dbReference type="PANTHER" id="PTHR45339:SF1">
    <property type="entry name" value="HYBRID SIGNAL TRANSDUCTION HISTIDINE KINASE J"/>
    <property type="match status" value="1"/>
</dbReference>
<dbReference type="Proteomes" id="UP000623509">
    <property type="component" value="Unassembled WGS sequence"/>
</dbReference>
<sequence length="1008" mass="111242">MESPRPASQDYFVTPEQLCIGLFVFVDLPWFSHPFSFNSFKIRSDDQIETLRHLGVKHFRYDPDRSEVPADFPAIGLTATAGIASSLDLTGDGDHSDEGTAGPAPADDPALAAKRERIRRLQARREQIINVERAFVKAGSIMRSVNRGLLSRPRECLEELGMLVEQMAQAFLEAPELTLHVMGEKAGGEDVYFHGLNASILSLMLARDLGISSEEARQLGLSALLHDIGLVEIPDRVLKKTEELTGAENELRKLHCEHGLRLAQKIGLPETVQQIIYQHHEMVDGSGYPQGLRGDAIHPGARILALVNHYDNLCNPTNPTRALTPHEALSLMYAQRRSRFDTRVLQLLIKSLGVYPPGSVVKLSNDALALVQSVNPKKPLRPWVLIYDPDVPKDEAIMLDLELEPDISISKAIRPIQLPLAVFDYLSPRRRVTYYFDAELIDAEGLHQRANGEMLITLKSVRRLPGVPGWITVCVQPQGARKQAEESLARTTSQLRATLEATADGILVLDRQGRIANMNRRFSQLWQLPDELLLSHEDGRLLAWLGGSIAPGEDASNLFTRTPPDTDGDTFDAMALRDGRIFECTSRPARHGEQIIGRVYCFTDITHRYRSEQELIAARDTANAANRAKSDFLAMMSHEIRTPMNGIIGMAQLLAATPLNAEQEDYVRTMRSSGEALLAIINDILDYSKIEARKLSLEHAPFGLGPQLAELQQLFAPLAQEKNLDFQCHLDPAIPPTLAGDSTRLRQILVNLVGNAFKFTTHGSISVSLEQGEREGERVQLRARVRDTGIGIPADKQAHIFTPFEQADMSTTRRFGGTGLGLSICRMLCGLMQGEIGVISQLGKGSEFWFTVWLDIAAPAAPPAMPDAPDSQIPPESRLLIVEDNNVNTLVLSRLLAKLGAQHVDSAANGELALERCSAQHYDLIFMDTHMPVLDGLSATRALRTRGVQARIVGVSADAMRDDRTLALASGMDDYITKPVSLDTLQRVLKDWLAPAALDETLRQGQAG</sequence>
<evidence type="ECO:0000313" key="20">
    <source>
        <dbReference type="EMBL" id="KAF7600581.1"/>
    </source>
</evidence>
<dbReference type="NCBIfam" id="TIGR00277">
    <property type="entry name" value="HDIG"/>
    <property type="match status" value="1"/>
</dbReference>
<dbReference type="InterPro" id="IPR035965">
    <property type="entry name" value="PAS-like_dom_sf"/>
</dbReference>
<evidence type="ECO:0000256" key="3">
    <source>
        <dbReference type="ARBA" id="ARBA00012438"/>
    </source>
</evidence>
<dbReference type="SUPFAM" id="SSF47384">
    <property type="entry name" value="Homodimeric domain of signal transducing histidine kinase"/>
    <property type="match status" value="1"/>
</dbReference>
<accession>A0A272EYJ6</accession>
<dbReference type="EMBL" id="NMRN01000002">
    <property type="protein sequence ID" value="PAS95183.1"/>
    <property type="molecule type" value="Genomic_DNA"/>
</dbReference>
<evidence type="ECO:0000256" key="5">
    <source>
        <dbReference type="ARBA" id="ARBA00022679"/>
    </source>
</evidence>
<dbReference type="Pfam" id="PF13487">
    <property type="entry name" value="HD_5"/>
    <property type="match status" value="1"/>
</dbReference>
<evidence type="ECO:0000256" key="11">
    <source>
        <dbReference type="ARBA" id="ARBA00023306"/>
    </source>
</evidence>
<dbReference type="InterPro" id="IPR021812">
    <property type="entry name" value="DUF3391"/>
</dbReference>
<evidence type="ECO:0000256" key="9">
    <source>
        <dbReference type="ARBA" id="ARBA00023012"/>
    </source>
</evidence>
<dbReference type="PROSITE" id="PS51832">
    <property type="entry name" value="HD_GYP"/>
    <property type="match status" value="1"/>
</dbReference>
<dbReference type="GO" id="GO:0008081">
    <property type="term" value="F:phosphoric diester hydrolase activity"/>
    <property type="evidence" value="ECO:0007669"/>
    <property type="project" value="UniProtKB-ARBA"/>
</dbReference>
<dbReference type="Gene3D" id="3.30.450.20">
    <property type="entry name" value="PAS domain"/>
    <property type="match status" value="1"/>
</dbReference>
<evidence type="ECO:0000256" key="1">
    <source>
        <dbReference type="ARBA" id="ARBA00000085"/>
    </source>
</evidence>
<organism evidence="21 22">
    <name type="scientific">Candidatus Dactylopiibacterium carminicum</name>
    <dbReference type="NCBI Taxonomy" id="857335"/>
    <lineage>
        <taxon>Bacteria</taxon>
        <taxon>Pseudomonadati</taxon>
        <taxon>Pseudomonadota</taxon>
        <taxon>Betaproteobacteria</taxon>
        <taxon>Rhodocyclales</taxon>
        <taxon>Rhodocyclaceae</taxon>
        <taxon>Candidatus Dactylopiibacterium</taxon>
    </lineage>
</organism>
<dbReference type="InterPro" id="IPR036097">
    <property type="entry name" value="HisK_dim/P_sf"/>
</dbReference>
<dbReference type="CDD" id="cd00077">
    <property type="entry name" value="HDc"/>
    <property type="match status" value="1"/>
</dbReference>
<dbReference type="PANTHER" id="PTHR45339">
    <property type="entry name" value="HYBRID SIGNAL TRANSDUCTION HISTIDINE KINASE J"/>
    <property type="match status" value="1"/>
</dbReference>
<dbReference type="InterPro" id="IPR006675">
    <property type="entry name" value="HDIG_dom"/>
</dbReference>
<evidence type="ECO:0000313" key="22">
    <source>
        <dbReference type="Proteomes" id="UP000216107"/>
    </source>
</evidence>